<protein>
    <submittedName>
        <fullName evidence="1">Uncharacterized protein</fullName>
    </submittedName>
</protein>
<reference evidence="1 2" key="1">
    <citation type="journal article" date="2014" name="Nature">
        <title>An environmental bacterial taxon with a large and distinct metabolic repertoire.</title>
        <authorList>
            <person name="Wilson M.C."/>
            <person name="Mori T."/>
            <person name="Ruckert C."/>
            <person name="Uria A.R."/>
            <person name="Helf M.J."/>
            <person name="Takada K."/>
            <person name="Gernert C."/>
            <person name="Steffens U.A."/>
            <person name="Heycke N."/>
            <person name="Schmitt S."/>
            <person name="Rinke C."/>
            <person name="Helfrich E.J."/>
            <person name="Brachmann A.O."/>
            <person name="Gurgui C."/>
            <person name="Wakimoto T."/>
            <person name="Kracht M."/>
            <person name="Crusemann M."/>
            <person name="Hentschel U."/>
            <person name="Abe I."/>
            <person name="Matsunaga S."/>
            <person name="Kalinowski J."/>
            <person name="Takeyama H."/>
            <person name="Piel J."/>
        </authorList>
    </citation>
    <scope>NUCLEOTIDE SEQUENCE [LARGE SCALE GENOMIC DNA]</scope>
    <source>
        <strain evidence="2">TSY2</strain>
    </source>
</reference>
<dbReference type="HOGENOM" id="CLU_3115789_0_0_7"/>
<evidence type="ECO:0000313" key="2">
    <source>
        <dbReference type="Proteomes" id="UP000019140"/>
    </source>
</evidence>
<comment type="caution">
    <text evidence="1">The sequence shown here is derived from an EMBL/GenBank/DDBJ whole genome shotgun (WGS) entry which is preliminary data.</text>
</comment>
<organism evidence="1 2">
    <name type="scientific">Candidatus Entotheonella gemina</name>
    <dbReference type="NCBI Taxonomy" id="1429439"/>
    <lineage>
        <taxon>Bacteria</taxon>
        <taxon>Pseudomonadati</taxon>
        <taxon>Nitrospinota/Tectimicrobiota group</taxon>
        <taxon>Candidatus Tectimicrobiota</taxon>
        <taxon>Candidatus Entotheonellia</taxon>
        <taxon>Candidatus Entotheonellales</taxon>
        <taxon>Candidatus Entotheonellaceae</taxon>
        <taxon>Candidatus Entotheonella</taxon>
    </lineage>
</organism>
<name>W4LN03_9BACT</name>
<sequence length="50" mass="5365">MQSDVTEETNRQAWSTVGLLVQLAALVAHHVAVEVEDQVAGHLPVNSGQE</sequence>
<evidence type="ECO:0000313" key="1">
    <source>
        <dbReference type="EMBL" id="ETW98761.1"/>
    </source>
</evidence>
<dbReference type="AlphaFoldDB" id="W4LN03"/>
<gene>
    <name evidence="1" type="ORF">ETSY2_42275</name>
</gene>
<dbReference type="EMBL" id="AZHX01001914">
    <property type="protein sequence ID" value="ETW98761.1"/>
    <property type="molecule type" value="Genomic_DNA"/>
</dbReference>
<proteinExistence type="predicted"/>
<keyword evidence="2" id="KW-1185">Reference proteome</keyword>
<accession>W4LN03</accession>
<dbReference type="Proteomes" id="UP000019140">
    <property type="component" value="Unassembled WGS sequence"/>
</dbReference>